<dbReference type="InterPro" id="IPR002347">
    <property type="entry name" value="SDR_fam"/>
</dbReference>
<reference evidence="3 4" key="1">
    <citation type="journal article" date="2014" name="Genome Announc.">
        <title>Draft genome sequences of eight enterohepatic helicobacter species isolated from both laboratory and wild rodents.</title>
        <authorList>
            <person name="Sheh A."/>
            <person name="Shen Z."/>
            <person name="Fox J.G."/>
        </authorList>
    </citation>
    <scope>NUCLEOTIDE SEQUENCE [LARGE SCALE GENOMIC DNA]</scope>
    <source>
        <strain evidence="3 4">MIT 09-6949</strain>
    </source>
</reference>
<evidence type="ECO:0000313" key="4">
    <source>
        <dbReference type="Proteomes" id="UP000029733"/>
    </source>
</evidence>
<dbReference type="AlphaFoldDB" id="A0A4U8T5X1"/>
<dbReference type="EMBL" id="JRPR02000015">
    <property type="protein sequence ID" value="TLD94874.1"/>
    <property type="molecule type" value="Genomic_DNA"/>
</dbReference>
<dbReference type="RefSeq" id="WP_034356956.1">
    <property type="nucleotide sequence ID" value="NZ_JRPR02000015.1"/>
</dbReference>
<evidence type="ECO:0000313" key="3">
    <source>
        <dbReference type="EMBL" id="TLD94874.1"/>
    </source>
</evidence>
<keyword evidence="4" id="KW-1185">Reference proteome</keyword>
<protein>
    <submittedName>
        <fullName evidence="3">SDR family oxidoreductase</fullName>
    </submittedName>
</protein>
<organism evidence="3 4">
    <name type="scientific">Helicobacter jaachi</name>
    <dbReference type="NCBI Taxonomy" id="1677920"/>
    <lineage>
        <taxon>Bacteria</taxon>
        <taxon>Pseudomonadati</taxon>
        <taxon>Campylobacterota</taxon>
        <taxon>Epsilonproteobacteria</taxon>
        <taxon>Campylobacterales</taxon>
        <taxon>Helicobacteraceae</taxon>
        <taxon>Helicobacter</taxon>
    </lineage>
</organism>
<gene>
    <name evidence="3" type="ORF">LS71_009035</name>
</gene>
<dbReference type="InterPro" id="IPR050259">
    <property type="entry name" value="SDR"/>
</dbReference>
<comment type="caution">
    <text evidence="3">The sequence shown here is derived from an EMBL/GenBank/DDBJ whole genome shotgun (WGS) entry which is preliminary data.</text>
</comment>
<dbReference type="InterPro" id="IPR036291">
    <property type="entry name" value="NAD(P)-bd_dom_sf"/>
</dbReference>
<dbReference type="PANTHER" id="PTHR42879">
    <property type="entry name" value="3-OXOACYL-(ACYL-CARRIER-PROTEIN) REDUCTASE"/>
    <property type="match status" value="1"/>
</dbReference>
<dbReference type="OrthoDB" id="9804774at2"/>
<dbReference type="PRINTS" id="PR00080">
    <property type="entry name" value="SDRFAMILY"/>
</dbReference>
<dbReference type="Gene3D" id="3.40.50.720">
    <property type="entry name" value="NAD(P)-binding Rossmann-like Domain"/>
    <property type="match status" value="1"/>
</dbReference>
<name>A0A4U8T5X1_9HELI</name>
<dbReference type="Proteomes" id="UP000029733">
    <property type="component" value="Unassembled WGS sequence"/>
</dbReference>
<dbReference type="SUPFAM" id="SSF51735">
    <property type="entry name" value="NAD(P)-binding Rossmann-fold domains"/>
    <property type="match status" value="1"/>
</dbReference>
<dbReference type="Pfam" id="PF00106">
    <property type="entry name" value="adh_short"/>
    <property type="match status" value="1"/>
</dbReference>
<evidence type="ECO:0000256" key="2">
    <source>
        <dbReference type="RuleBase" id="RU000363"/>
    </source>
</evidence>
<dbReference type="STRING" id="1677920.LS71_09105"/>
<proteinExistence type="inferred from homology"/>
<dbReference type="PRINTS" id="PR00081">
    <property type="entry name" value="GDHRDH"/>
</dbReference>
<comment type="similarity">
    <text evidence="1 2">Belongs to the short-chain dehydrogenases/reductases (SDR) family.</text>
</comment>
<accession>A0A4U8T5X1</accession>
<evidence type="ECO:0000256" key="1">
    <source>
        <dbReference type="ARBA" id="ARBA00006484"/>
    </source>
</evidence>
<sequence length="243" mass="26408">MYEQRARRVLITGASRGIGRGIALELHRRGDCVICVARDRVALEHLKKQCEEVRCEILSLDLTQPQSHKALNDYIIESGIDVVVHNVGGRVLSDVQPLGLEGLLESVAFNMGIAVSINEVLLPLFQKQGKGSICHISSMAALTGNTAPGYAAAKAGLNAYIKSCARFFAKDNICIFGIMPGIIDTDVWLRKKRENEAHYKQIESMQPLGRFGKAEEVGAFVGSVLEGHNMLMSGAIFELSGAV</sequence>
<dbReference type="CDD" id="cd05233">
    <property type="entry name" value="SDR_c"/>
    <property type="match status" value="1"/>
</dbReference>